<name>A0A507E578_9FUNG</name>
<dbReference type="Gene3D" id="1.10.8.60">
    <property type="match status" value="2"/>
</dbReference>
<dbReference type="EMBL" id="QEAQ01000030">
    <property type="protein sequence ID" value="TPX59002.1"/>
    <property type="molecule type" value="Genomic_DNA"/>
</dbReference>
<evidence type="ECO:0000313" key="13">
    <source>
        <dbReference type="EMBL" id="TPX59002.1"/>
    </source>
</evidence>
<keyword evidence="14" id="KW-1185">Reference proteome</keyword>
<dbReference type="GO" id="GO:0005778">
    <property type="term" value="C:peroxisomal membrane"/>
    <property type="evidence" value="ECO:0007669"/>
    <property type="project" value="TreeGrafter"/>
</dbReference>
<dbReference type="InterPro" id="IPR003593">
    <property type="entry name" value="AAA+_ATPase"/>
</dbReference>
<dbReference type="InterPro" id="IPR050168">
    <property type="entry name" value="AAA_ATPase_domain"/>
</dbReference>
<dbReference type="GO" id="GO:0016558">
    <property type="term" value="P:protein import into peroxisome matrix"/>
    <property type="evidence" value="ECO:0007669"/>
    <property type="project" value="TreeGrafter"/>
</dbReference>
<dbReference type="Pfam" id="PF23315">
    <property type="entry name" value="PEX6_4th"/>
    <property type="match status" value="1"/>
</dbReference>
<evidence type="ECO:0000256" key="9">
    <source>
        <dbReference type="ARBA" id="ARBA00034920"/>
    </source>
</evidence>
<dbReference type="FunFam" id="3.40.50.300:FF:000109">
    <property type="entry name" value="Peroxisomal biogenesis factor 6"/>
    <property type="match status" value="1"/>
</dbReference>
<evidence type="ECO:0000256" key="10">
    <source>
        <dbReference type="ARBA" id="ARBA00048778"/>
    </source>
</evidence>
<evidence type="ECO:0000256" key="1">
    <source>
        <dbReference type="ARBA" id="ARBA00004370"/>
    </source>
</evidence>
<dbReference type="SUPFAM" id="SSF52540">
    <property type="entry name" value="P-loop containing nucleoside triphosphate hydrolases"/>
    <property type="match status" value="2"/>
</dbReference>
<dbReference type="GO" id="GO:0016887">
    <property type="term" value="F:ATP hydrolysis activity"/>
    <property type="evidence" value="ECO:0007669"/>
    <property type="project" value="InterPro"/>
</dbReference>
<dbReference type="PANTHER" id="PTHR23077:SF9">
    <property type="entry name" value="PEROXISOMAL ATPASE PEX6"/>
    <property type="match status" value="1"/>
</dbReference>
<dbReference type="PROSITE" id="PS00674">
    <property type="entry name" value="AAA"/>
    <property type="match status" value="1"/>
</dbReference>
<dbReference type="STRING" id="109895.A0A507E578"/>
<dbReference type="InterPro" id="IPR047533">
    <property type="entry name" value="RecA-like_PEX6_r2"/>
</dbReference>
<evidence type="ECO:0000256" key="3">
    <source>
        <dbReference type="ARBA" id="ARBA00022593"/>
    </source>
</evidence>
<feature type="domain" description="AAA+ ATPase" evidence="12">
    <location>
        <begin position="836"/>
        <end position="974"/>
    </location>
</feature>
<keyword evidence="3" id="KW-0962">Peroxisome biogenesis</keyword>
<feature type="compositionally biased region" description="Polar residues" evidence="11">
    <location>
        <begin position="1139"/>
        <end position="1149"/>
    </location>
</feature>
<keyword evidence="5" id="KW-0378">Hydrolase</keyword>
<evidence type="ECO:0000256" key="4">
    <source>
        <dbReference type="ARBA" id="ARBA00022741"/>
    </source>
</evidence>
<evidence type="ECO:0000256" key="11">
    <source>
        <dbReference type="SAM" id="MobiDB-lite"/>
    </source>
</evidence>
<dbReference type="FunFam" id="1.10.8.60:FF:000039">
    <property type="entry name" value="peroxisome biogenesis factor 6"/>
    <property type="match status" value="1"/>
</dbReference>
<dbReference type="Proteomes" id="UP000318582">
    <property type="component" value="Unassembled WGS sequence"/>
</dbReference>
<comment type="similarity">
    <text evidence="2">Belongs to the AAA ATPase family.</text>
</comment>
<dbReference type="GO" id="GO:0005829">
    <property type="term" value="C:cytosol"/>
    <property type="evidence" value="ECO:0007669"/>
    <property type="project" value="TreeGrafter"/>
</dbReference>
<evidence type="ECO:0000256" key="6">
    <source>
        <dbReference type="ARBA" id="ARBA00022840"/>
    </source>
</evidence>
<comment type="caution">
    <text evidence="13">The sequence shown here is derived from an EMBL/GenBank/DDBJ whole genome shotgun (WGS) entry which is preliminary data.</text>
</comment>
<keyword evidence="7" id="KW-0472">Membrane</keyword>
<protein>
    <recommendedName>
        <fullName evidence="8">Peroxisomal ATPase PEX6</fullName>
    </recommendedName>
    <alternativeName>
        <fullName evidence="9">Peroxin-6</fullName>
    </alternativeName>
</protein>
<dbReference type="InterPro" id="IPR003959">
    <property type="entry name" value="ATPase_AAA_core"/>
</dbReference>
<evidence type="ECO:0000313" key="14">
    <source>
        <dbReference type="Proteomes" id="UP000318582"/>
    </source>
</evidence>
<evidence type="ECO:0000256" key="8">
    <source>
        <dbReference type="ARBA" id="ARBA00034811"/>
    </source>
</evidence>
<evidence type="ECO:0000256" key="7">
    <source>
        <dbReference type="ARBA" id="ARBA00023136"/>
    </source>
</evidence>
<evidence type="ECO:0000259" key="12">
    <source>
        <dbReference type="SMART" id="SM00382"/>
    </source>
</evidence>
<dbReference type="InterPro" id="IPR027417">
    <property type="entry name" value="P-loop_NTPase"/>
</dbReference>
<keyword evidence="6" id="KW-0067">ATP-binding</keyword>
<dbReference type="InterPro" id="IPR003960">
    <property type="entry name" value="ATPase_AAA_CS"/>
</dbReference>
<dbReference type="Pfam" id="PF00004">
    <property type="entry name" value="AAA"/>
    <property type="match status" value="2"/>
</dbReference>
<feature type="region of interest" description="Disordered" evidence="11">
    <location>
        <begin position="1233"/>
        <end position="1268"/>
    </location>
</feature>
<dbReference type="AlphaFoldDB" id="A0A507E578"/>
<dbReference type="GO" id="GO:0005524">
    <property type="term" value="F:ATP binding"/>
    <property type="evidence" value="ECO:0007669"/>
    <property type="project" value="UniProtKB-KW"/>
</dbReference>
<organism evidence="13 14">
    <name type="scientific">Powellomyces hirtus</name>
    <dbReference type="NCBI Taxonomy" id="109895"/>
    <lineage>
        <taxon>Eukaryota</taxon>
        <taxon>Fungi</taxon>
        <taxon>Fungi incertae sedis</taxon>
        <taxon>Chytridiomycota</taxon>
        <taxon>Chytridiomycota incertae sedis</taxon>
        <taxon>Chytridiomycetes</taxon>
        <taxon>Spizellomycetales</taxon>
        <taxon>Powellomycetaceae</taxon>
        <taxon>Powellomyces</taxon>
    </lineage>
</organism>
<keyword evidence="4" id="KW-0547">Nucleotide-binding</keyword>
<dbReference type="InterPro" id="IPR056995">
    <property type="entry name" value="PEX6_4th_dom"/>
</dbReference>
<dbReference type="PANTHER" id="PTHR23077">
    <property type="entry name" value="AAA-FAMILY ATPASE"/>
    <property type="match status" value="1"/>
</dbReference>
<dbReference type="SMART" id="SM00382">
    <property type="entry name" value="AAA"/>
    <property type="match status" value="2"/>
</dbReference>
<dbReference type="CDD" id="cd19527">
    <property type="entry name" value="RecA-like_PEX6_r2"/>
    <property type="match status" value="1"/>
</dbReference>
<feature type="domain" description="AAA+ ATPase" evidence="12">
    <location>
        <begin position="557"/>
        <end position="697"/>
    </location>
</feature>
<evidence type="ECO:0000256" key="5">
    <source>
        <dbReference type="ARBA" id="ARBA00022801"/>
    </source>
</evidence>
<feature type="compositionally biased region" description="Polar residues" evidence="11">
    <location>
        <begin position="1233"/>
        <end position="1251"/>
    </location>
</feature>
<evidence type="ECO:0000256" key="2">
    <source>
        <dbReference type="ARBA" id="ARBA00006914"/>
    </source>
</evidence>
<feature type="region of interest" description="Disordered" evidence="11">
    <location>
        <begin position="1104"/>
        <end position="1153"/>
    </location>
</feature>
<feature type="compositionally biased region" description="Polar residues" evidence="11">
    <location>
        <begin position="1120"/>
        <end position="1131"/>
    </location>
</feature>
<feature type="compositionally biased region" description="Basic residues" evidence="11">
    <location>
        <begin position="1255"/>
        <end position="1268"/>
    </location>
</feature>
<proteinExistence type="inferred from homology"/>
<reference evidence="13 14" key="1">
    <citation type="journal article" date="2019" name="Sci. Rep.">
        <title>Comparative genomics of chytrid fungi reveal insights into the obligate biotrophic and pathogenic lifestyle of Synchytrium endobioticum.</title>
        <authorList>
            <person name="van de Vossenberg B.T.L.H."/>
            <person name="Warris S."/>
            <person name="Nguyen H.D.T."/>
            <person name="van Gent-Pelzer M.P.E."/>
            <person name="Joly D.L."/>
            <person name="van de Geest H.C."/>
            <person name="Bonants P.J.M."/>
            <person name="Smith D.S."/>
            <person name="Levesque C.A."/>
            <person name="van der Lee T.A.J."/>
        </authorList>
    </citation>
    <scope>NUCLEOTIDE SEQUENCE [LARGE SCALE GENOMIC DNA]</scope>
    <source>
        <strain evidence="13 14">CBS 809.83</strain>
    </source>
</reference>
<gene>
    <name evidence="13" type="ORF">PhCBS80983_g02804</name>
</gene>
<comment type="subcellular location">
    <subcellularLocation>
        <location evidence="1">Membrane</location>
    </subcellularLocation>
</comment>
<sequence>MGPTIFKLAGSDGLESRDSDVLLVTEGLWNDLILQGARSAPGRKDIARLFASVHFTYASCATYGACFGQTERKSGVTSSSHFLVFVQKSTKTLKDGNSENEVHPDFFRRHGMVPPPTDEEIVADLVPCGFVELREVILDALDDKSYGRALKGAREIQNALTDQVTILRQLGVLRFPLGNDILSFRVITCQPVLQGTITKDTRVVFAAPGGATPGFECNDVDTSRLVFLIDSNIEEIPVSELEISSLYDKPDHVVNDVQGADAGESDSFEALPSTLKRAVPKSLMQPRPDAADDMDLAIWISYAVLTKLGIFSGSLAKVIGGDGLRSRLCRIFGCDLRASSSDLADIPRAFLSPSLHFNLGVSANQTIRITPNPIPYTKDFFPVAAEVTIARVAGRLTNDKKVLDECLTQLKLYFEDRERVVCENDIISVLVDEDRARIRRLLHSDGDEDVDLDDDLSELSPSGARQEVAHFKISGVRVHENESHKWKMSHGAVRIDPAITKIVQSGISHSRVPAGQRNFLLSDTTTLIPPPGVNDTYRDAMSLVSTSLHPISISLGLSCNILIHGPRGAGKRSIMYSIAEELGVHLLELNVYDIIGDTDAKTEAFLQGHFDKAAATAPCMLLLRHIDALAKRSSGAGDDGEEPPATTFIGRALQKATEVSKQSGHAIIVIGTTTDMDKVPVGLQSLFRHQFLCESPSEAMRLHVLSCLTNKVTLSPDVSLPVLAMQTAALVSRDLVDVVARAGHNARLRTCQELKSSGQNVSDDDLIKACIPVTSDDFIKAMDSVRASHSDSIGAPKIPNVKWDDVGGLSHVKDNIYDTIQLPLEHPELFASGMKKRSGILLYGPPGTGKTMVAKAVATNFALNFMSVKGPELLNMYIGESEANVRKVFQRARDARPCVVFFDELDSVAPKRGEKGDSGGVMDRIVSQLLAEIDGMGGGSDVFVIGATNRPDLLDPALLRPGRFDKLLYLGVSEDHDAQLNILQALTRKFRLHPDLDLRRVAEACPFHYTGADFYALCTDAMLKAIMRTIERVDAKIAALNASGPHEDHPHPITPPYYLEKLGTTDDTFVQVEEVDFQKALAELIPSVNPDELKRYKEIRRKFETDDEKKNSKGKAPAQDQPTFGQPTQALNGPRGITGPTTAISSSNEDLNKRSKGKAVAAVFPTSAKPTNALNGSSVTSEFTSTAIADALSSSEALSLAREARATGSGPHVSHPGANAVLVDSGIPTHNSIYAVTDDQASAPQVNSAANSKEHKQKPRNKGKGRQK</sequence>
<dbReference type="Gene3D" id="3.40.50.300">
    <property type="entry name" value="P-loop containing nucleotide triphosphate hydrolases"/>
    <property type="match status" value="2"/>
</dbReference>
<accession>A0A507E578</accession>
<comment type="catalytic activity">
    <reaction evidence="10">
        <text>ATP + H2O = ADP + phosphate + H(+)</text>
        <dbReference type="Rhea" id="RHEA:13065"/>
        <dbReference type="ChEBI" id="CHEBI:15377"/>
        <dbReference type="ChEBI" id="CHEBI:15378"/>
        <dbReference type="ChEBI" id="CHEBI:30616"/>
        <dbReference type="ChEBI" id="CHEBI:43474"/>
        <dbReference type="ChEBI" id="CHEBI:456216"/>
    </reaction>
    <physiologicalReaction direction="left-to-right" evidence="10">
        <dbReference type="Rhea" id="RHEA:13066"/>
    </physiologicalReaction>
</comment>